<dbReference type="EMBL" id="HADX01006308">
    <property type="protein sequence ID" value="SBP28540.1"/>
    <property type="molecule type" value="Transcribed_RNA"/>
</dbReference>
<organism evidence="2">
    <name type="scientific">Iconisemion striatum</name>
    <dbReference type="NCBI Taxonomy" id="60296"/>
    <lineage>
        <taxon>Eukaryota</taxon>
        <taxon>Metazoa</taxon>
        <taxon>Chordata</taxon>
        <taxon>Craniata</taxon>
        <taxon>Vertebrata</taxon>
        <taxon>Euteleostomi</taxon>
        <taxon>Actinopterygii</taxon>
        <taxon>Neopterygii</taxon>
        <taxon>Teleostei</taxon>
        <taxon>Neoteleostei</taxon>
        <taxon>Acanthomorphata</taxon>
        <taxon>Ovalentaria</taxon>
        <taxon>Atherinomorphae</taxon>
        <taxon>Cyprinodontiformes</taxon>
        <taxon>Nothobranchiidae</taxon>
        <taxon>Iconisemion</taxon>
    </lineage>
</organism>
<feature type="non-terminal residue" evidence="2">
    <location>
        <position position="43"/>
    </location>
</feature>
<proteinExistence type="predicted"/>
<gene>
    <name evidence="2" type="primary">RXFP3.2B</name>
</gene>
<evidence type="ECO:0000313" key="2">
    <source>
        <dbReference type="EMBL" id="SBP28540.1"/>
    </source>
</evidence>
<name>A0A1A7YF27_9TELE</name>
<reference evidence="2" key="1">
    <citation type="submission" date="2016-05" db="EMBL/GenBank/DDBJ databases">
        <authorList>
            <person name="Lavstsen T."/>
            <person name="Jespersen J.S."/>
        </authorList>
    </citation>
    <scope>NUCLEOTIDE SEQUENCE</scope>
    <source>
        <tissue evidence="2">Brain</tissue>
    </source>
</reference>
<keyword evidence="2" id="KW-0675">Receptor</keyword>
<evidence type="ECO:0000256" key="1">
    <source>
        <dbReference type="SAM" id="MobiDB-lite"/>
    </source>
</evidence>
<sequence>PGRPQGASPPRHAVLQELDSSAASQGQSGRGTACPGACPNGRV</sequence>
<accession>A0A1A7YF27</accession>
<feature type="non-terminal residue" evidence="2">
    <location>
        <position position="1"/>
    </location>
</feature>
<dbReference type="AlphaFoldDB" id="A0A1A7YF27"/>
<protein>
    <submittedName>
        <fullName evidence="2">Relaxin/insulin-like family peptide receptor 3.2b</fullName>
    </submittedName>
</protein>
<feature type="region of interest" description="Disordered" evidence="1">
    <location>
        <begin position="17"/>
        <end position="43"/>
    </location>
</feature>
<reference evidence="2" key="2">
    <citation type="submission" date="2016-06" db="EMBL/GenBank/DDBJ databases">
        <title>The genome of a short-lived fish provides insights into sex chromosome evolution and the genetic control of aging.</title>
        <authorList>
            <person name="Reichwald K."/>
            <person name="Felder M."/>
            <person name="Petzold A."/>
            <person name="Koch P."/>
            <person name="Groth M."/>
            <person name="Platzer M."/>
        </authorList>
    </citation>
    <scope>NUCLEOTIDE SEQUENCE</scope>
    <source>
        <tissue evidence="2">Brain</tissue>
    </source>
</reference>